<evidence type="ECO:0000256" key="4">
    <source>
        <dbReference type="RuleBase" id="RU362057"/>
    </source>
</evidence>
<dbReference type="EMBL" id="JAEACU010000007">
    <property type="protein sequence ID" value="KAH7521577.1"/>
    <property type="molecule type" value="Genomic_DNA"/>
</dbReference>
<dbReference type="GO" id="GO:0080044">
    <property type="term" value="F:quercetin 7-O-glucosyltransferase activity"/>
    <property type="evidence" value="ECO:0007669"/>
    <property type="project" value="TreeGrafter"/>
</dbReference>
<evidence type="ECO:0000313" key="6">
    <source>
        <dbReference type="Proteomes" id="UP000813462"/>
    </source>
</evidence>
<dbReference type="Pfam" id="PF00201">
    <property type="entry name" value="UDPGT"/>
    <property type="match status" value="1"/>
</dbReference>
<dbReference type="SUPFAM" id="SSF53756">
    <property type="entry name" value="UDP-Glycosyltransferase/glycogen phosphorylase"/>
    <property type="match status" value="1"/>
</dbReference>
<dbReference type="AlphaFoldDB" id="A0A978V2J4"/>
<dbReference type="InterPro" id="IPR002213">
    <property type="entry name" value="UDP_glucos_trans"/>
</dbReference>
<accession>A0A978V2J4</accession>
<evidence type="ECO:0000256" key="1">
    <source>
        <dbReference type="ARBA" id="ARBA00009995"/>
    </source>
</evidence>
<dbReference type="FunFam" id="3.40.50.2000:FF:000019">
    <property type="entry name" value="Glycosyltransferase"/>
    <property type="match status" value="1"/>
</dbReference>
<dbReference type="Proteomes" id="UP000813462">
    <property type="component" value="Unassembled WGS sequence"/>
</dbReference>
<sequence>MLRNRKGFGREDAMEVLVNPPRFIVLTYPAQGHLDPALQFSKNLSAVGADVTFFTSKSAYRRINKIYFPAGSSFFPFSNSYDDGFKPGDDIDHYIFEIDRFGSQALSDLIVTGENEGRPFSCVVYTLILPWAGKSESSSLVELPGLSLKLTGPDLPSLMDSTNTYTFAMPIFKELFEMLDKEGNPKVLVNTFDDLEPEALKADYNYIEWLSLKPKGSVFYVSIGSPSVLLKPQMEEIGRALLDTKHPFSWVIRENENNIAEEEDELSCKEGPEELGMIVPWCSQMEVLNNASLGCFLTHCGWNSTLESLVCGVPMVGFPRWSDQGTNAKLVMETWKSGVRVRVRVRANNEGIVEGDEIKRCLELVMGNGEKGKEIRRNAKQWKDLGRQAAMEGGSSHKNLKTFMDEIIMDKN</sequence>
<keyword evidence="3" id="KW-0328">Glycosyltransferase</keyword>
<dbReference type="CDD" id="cd03784">
    <property type="entry name" value="GT1_Gtf-like"/>
    <property type="match status" value="1"/>
</dbReference>
<comment type="caution">
    <text evidence="5">The sequence shown here is derived from an EMBL/GenBank/DDBJ whole genome shotgun (WGS) entry which is preliminary data.</text>
</comment>
<name>A0A978V2J4_ZIZJJ</name>
<proteinExistence type="inferred from homology"/>
<evidence type="ECO:0000313" key="5">
    <source>
        <dbReference type="EMBL" id="KAH7521577.1"/>
    </source>
</evidence>
<dbReference type="InterPro" id="IPR035595">
    <property type="entry name" value="UDP_glycos_trans_CS"/>
</dbReference>
<evidence type="ECO:0000256" key="2">
    <source>
        <dbReference type="ARBA" id="ARBA00022679"/>
    </source>
</evidence>
<gene>
    <name evidence="5" type="ORF">FEM48_Zijuj07G0048100</name>
</gene>
<dbReference type="Gene3D" id="3.40.50.2000">
    <property type="entry name" value="Glycogen Phosphorylase B"/>
    <property type="match status" value="4"/>
</dbReference>
<reference evidence="5" key="1">
    <citation type="journal article" date="2021" name="Front. Plant Sci.">
        <title>Chromosome-Scale Genome Assembly for Chinese Sour Jujube and Insights Into Its Genome Evolution and Domestication Signature.</title>
        <authorList>
            <person name="Shen L.-Y."/>
            <person name="Luo H."/>
            <person name="Wang X.-L."/>
            <person name="Wang X.-M."/>
            <person name="Qiu X.-J."/>
            <person name="Liu H."/>
            <person name="Zhou S.-S."/>
            <person name="Jia K.-H."/>
            <person name="Nie S."/>
            <person name="Bao Y.-T."/>
            <person name="Zhang R.-G."/>
            <person name="Yun Q.-Z."/>
            <person name="Chai Y.-H."/>
            <person name="Lu J.-Y."/>
            <person name="Li Y."/>
            <person name="Zhao S.-W."/>
            <person name="Mao J.-F."/>
            <person name="Jia S.-G."/>
            <person name="Mao Y.-M."/>
        </authorList>
    </citation>
    <scope>NUCLEOTIDE SEQUENCE</scope>
    <source>
        <strain evidence="5">AT0</strain>
        <tissue evidence="5">Leaf</tissue>
    </source>
</reference>
<evidence type="ECO:0000256" key="3">
    <source>
        <dbReference type="RuleBase" id="RU003718"/>
    </source>
</evidence>
<dbReference type="GO" id="GO:0080043">
    <property type="term" value="F:quercetin 3-O-glucosyltransferase activity"/>
    <property type="evidence" value="ECO:0007669"/>
    <property type="project" value="TreeGrafter"/>
</dbReference>
<protein>
    <recommendedName>
        <fullName evidence="4">Glycosyltransferase</fullName>
        <ecNumber evidence="4">2.4.1.-</ecNumber>
    </recommendedName>
</protein>
<comment type="similarity">
    <text evidence="1 3">Belongs to the UDP-glycosyltransferase family.</text>
</comment>
<dbReference type="PROSITE" id="PS00375">
    <property type="entry name" value="UDPGT"/>
    <property type="match status" value="1"/>
</dbReference>
<dbReference type="EC" id="2.4.1.-" evidence="4"/>
<keyword evidence="2 3" id="KW-0808">Transferase</keyword>
<dbReference type="PANTHER" id="PTHR11926:SF870">
    <property type="entry name" value="UDP-GLYCOSYLTRANSFERASE 75B1"/>
    <property type="match status" value="1"/>
</dbReference>
<dbReference type="PANTHER" id="PTHR11926">
    <property type="entry name" value="GLUCOSYL/GLUCURONOSYL TRANSFERASES"/>
    <property type="match status" value="1"/>
</dbReference>
<organism evidence="5 6">
    <name type="scientific">Ziziphus jujuba var. spinosa</name>
    <dbReference type="NCBI Taxonomy" id="714518"/>
    <lineage>
        <taxon>Eukaryota</taxon>
        <taxon>Viridiplantae</taxon>
        <taxon>Streptophyta</taxon>
        <taxon>Embryophyta</taxon>
        <taxon>Tracheophyta</taxon>
        <taxon>Spermatophyta</taxon>
        <taxon>Magnoliopsida</taxon>
        <taxon>eudicotyledons</taxon>
        <taxon>Gunneridae</taxon>
        <taxon>Pentapetalae</taxon>
        <taxon>rosids</taxon>
        <taxon>fabids</taxon>
        <taxon>Rosales</taxon>
        <taxon>Rhamnaceae</taxon>
        <taxon>Paliureae</taxon>
        <taxon>Ziziphus</taxon>
    </lineage>
</organism>